<dbReference type="PANTHER" id="PTHR43750">
    <property type="entry name" value="UDP-GLUCOSE 6-DEHYDROGENASE TUAD"/>
    <property type="match status" value="1"/>
</dbReference>
<feature type="binding site" evidence="10">
    <location>
        <position position="30"/>
    </location>
    <ligand>
        <name>NAD(+)</name>
        <dbReference type="ChEBI" id="CHEBI:57540"/>
    </ligand>
</feature>
<dbReference type="UniPathway" id="UPA00038">
    <property type="reaction ID" value="UER00491"/>
</dbReference>
<name>K8NY87_9BRAD</name>
<dbReference type="PATRIC" id="fig|883079.3.peg.2592"/>
<feature type="binding site" evidence="9">
    <location>
        <position position="265"/>
    </location>
    <ligand>
        <name>substrate</name>
    </ligand>
</feature>
<dbReference type="Pfam" id="PF03721">
    <property type="entry name" value="UDPG_MGDP_dh_N"/>
    <property type="match status" value="1"/>
</dbReference>
<dbReference type="InterPro" id="IPR008927">
    <property type="entry name" value="6-PGluconate_DH-like_C_sf"/>
</dbReference>
<dbReference type="Pfam" id="PF00984">
    <property type="entry name" value="UDPG_MGDP_dh"/>
    <property type="match status" value="1"/>
</dbReference>
<accession>K8NY87</accession>
<comment type="catalytic activity">
    <reaction evidence="6 7">
        <text>UDP-alpha-D-glucose + 2 NAD(+) + H2O = UDP-alpha-D-glucuronate + 2 NADH + 3 H(+)</text>
        <dbReference type="Rhea" id="RHEA:23596"/>
        <dbReference type="ChEBI" id="CHEBI:15377"/>
        <dbReference type="ChEBI" id="CHEBI:15378"/>
        <dbReference type="ChEBI" id="CHEBI:57540"/>
        <dbReference type="ChEBI" id="CHEBI:57945"/>
        <dbReference type="ChEBI" id="CHEBI:58052"/>
        <dbReference type="ChEBI" id="CHEBI:58885"/>
        <dbReference type="EC" id="1.1.1.22"/>
    </reaction>
</comment>
<dbReference type="AlphaFoldDB" id="K8NY87"/>
<feature type="binding site" evidence="9">
    <location>
        <position position="324"/>
    </location>
    <ligand>
        <name>substrate</name>
    </ligand>
</feature>
<feature type="binding site" evidence="10">
    <location>
        <position position="124"/>
    </location>
    <ligand>
        <name>NAD(+)</name>
        <dbReference type="ChEBI" id="CHEBI:57540"/>
    </ligand>
</feature>
<feature type="binding site" evidence="10">
    <location>
        <position position="271"/>
    </location>
    <ligand>
        <name>NAD(+)</name>
        <dbReference type="ChEBI" id="CHEBI:57540"/>
    </ligand>
</feature>
<feature type="domain" description="UDP-glucose/GDP-mannose dehydrogenase C-terminal" evidence="11">
    <location>
        <begin position="317"/>
        <end position="425"/>
    </location>
</feature>
<dbReference type="PANTHER" id="PTHR43750:SF1">
    <property type="entry name" value="GDP-MANNOSE 6-DEHYDROGENASE"/>
    <property type="match status" value="1"/>
</dbReference>
<dbReference type="EC" id="1.1.1.22" evidence="3 7"/>
<dbReference type="SUPFAM" id="SSF48179">
    <property type="entry name" value="6-phosphogluconate dehydrogenase C-terminal domain-like"/>
    <property type="match status" value="1"/>
</dbReference>
<organism evidence="12 13">
    <name type="scientific">Afipia clevelandensis ATCC 49720</name>
    <dbReference type="NCBI Taxonomy" id="883079"/>
    <lineage>
        <taxon>Bacteria</taxon>
        <taxon>Pseudomonadati</taxon>
        <taxon>Pseudomonadota</taxon>
        <taxon>Alphaproteobacteria</taxon>
        <taxon>Hyphomicrobiales</taxon>
        <taxon>Nitrobacteraceae</taxon>
        <taxon>Afipia</taxon>
    </lineage>
</organism>
<dbReference type="InterPro" id="IPR036220">
    <property type="entry name" value="UDP-Glc/GDP-Man_DH_C_sf"/>
</dbReference>
<feature type="binding site" evidence="9">
    <location>
        <position position="210"/>
    </location>
    <ligand>
        <name>substrate</name>
    </ligand>
</feature>
<dbReference type="SUPFAM" id="SSF52413">
    <property type="entry name" value="UDP-glucose/GDP-mannose dehydrogenase C-terminal domain"/>
    <property type="match status" value="1"/>
</dbReference>
<dbReference type="GO" id="GO:0051287">
    <property type="term" value="F:NAD binding"/>
    <property type="evidence" value="ECO:0007669"/>
    <property type="project" value="InterPro"/>
</dbReference>
<feature type="binding site" evidence="10">
    <location>
        <position position="161"/>
    </location>
    <ligand>
        <name>NAD(+)</name>
        <dbReference type="ChEBI" id="CHEBI:57540"/>
    </ligand>
</feature>
<keyword evidence="4 7" id="KW-0560">Oxidoreductase</keyword>
<dbReference type="InterPro" id="IPR014026">
    <property type="entry name" value="UDP-Glc/GDP-Man_DH_dimer"/>
</dbReference>
<feature type="binding site" evidence="9">
    <location>
        <begin position="257"/>
        <end position="261"/>
    </location>
    <ligand>
        <name>substrate</name>
    </ligand>
</feature>
<dbReference type="NCBIfam" id="TIGR03026">
    <property type="entry name" value="NDP-sugDHase"/>
    <property type="match status" value="1"/>
</dbReference>
<dbReference type="InterPro" id="IPR017476">
    <property type="entry name" value="UDP-Glc/GDP-Man"/>
</dbReference>
<dbReference type="Gene3D" id="3.40.50.720">
    <property type="entry name" value="NAD(P)-binding Rossmann-like Domain"/>
    <property type="match status" value="2"/>
</dbReference>
<evidence type="ECO:0000256" key="10">
    <source>
        <dbReference type="PIRSR" id="PIRSR500134-3"/>
    </source>
</evidence>
<dbReference type="EMBL" id="AGWY01000011">
    <property type="protein sequence ID" value="EKS35267.1"/>
    <property type="molecule type" value="Genomic_DNA"/>
</dbReference>
<dbReference type="InterPro" id="IPR001732">
    <property type="entry name" value="UDP-Glc/GDP-Man_DH_N"/>
</dbReference>
<feature type="binding site" evidence="10">
    <location>
        <position position="331"/>
    </location>
    <ligand>
        <name>NAD(+)</name>
        <dbReference type="ChEBI" id="CHEBI:57540"/>
    </ligand>
</feature>
<feature type="binding site" evidence="9">
    <location>
        <begin position="158"/>
        <end position="161"/>
    </location>
    <ligand>
        <name>substrate</name>
    </ligand>
</feature>
<comment type="pathway">
    <text evidence="1">Nucleotide-sugar biosynthesis; UDP-alpha-D-glucuronate biosynthesis; UDP-alpha-D-glucuronate from UDP-alpha-D-glucose: step 1/1.</text>
</comment>
<dbReference type="PIRSF" id="PIRSF000124">
    <property type="entry name" value="UDPglc_GDPman_dh"/>
    <property type="match status" value="1"/>
</dbReference>
<dbReference type="Proteomes" id="UP000001095">
    <property type="component" value="Unassembled WGS sequence"/>
</dbReference>
<evidence type="ECO:0000256" key="8">
    <source>
        <dbReference type="PIRSR" id="PIRSR500134-1"/>
    </source>
</evidence>
<dbReference type="SMART" id="SM00984">
    <property type="entry name" value="UDPG_MGDP_dh_C"/>
    <property type="match status" value="1"/>
</dbReference>
<feature type="active site" description="Nucleophile" evidence="8">
    <location>
        <position position="268"/>
    </location>
</feature>
<keyword evidence="5 7" id="KW-0520">NAD</keyword>
<dbReference type="Pfam" id="PF03720">
    <property type="entry name" value="UDPG_MGDP_dh_C"/>
    <property type="match status" value="1"/>
</dbReference>
<dbReference type="GO" id="GO:0003979">
    <property type="term" value="F:UDP-glucose 6-dehydrogenase activity"/>
    <property type="evidence" value="ECO:0007669"/>
    <property type="project" value="UniProtKB-EC"/>
</dbReference>
<dbReference type="PROSITE" id="PS51257">
    <property type="entry name" value="PROKAR_LIPOPROTEIN"/>
    <property type="match status" value="1"/>
</dbReference>
<evidence type="ECO:0000256" key="9">
    <source>
        <dbReference type="PIRSR" id="PIRSR500134-2"/>
    </source>
</evidence>
<evidence type="ECO:0000256" key="3">
    <source>
        <dbReference type="ARBA" id="ARBA00012954"/>
    </source>
</evidence>
<dbReference type="InterPro" id="IPR028357">
    <property type="entry name" value="UDPglc_DH_bac"/>
</dbReference>
<comment type="similarity">
    <text evidence="2 7">Belongs to the UDP-glucose/GDP-mannose dehydrogenase family.</text>
</comment>
<evidence type="ECO:0000256" key="7">
    <source>
        <dbReference type="PIRNR" id="PIRNR000124"/>
    </source>
</evidence>
<evidence type="ECO:0000256" key="2">
    <source>
        <dbReference type="ARBA" id="ARBA00006601"/>
    </source>
</evidence>
<sequence length="426" mass="45311">MKISVVGLGFVGTVTGACLCELGHEVVGVDLDPGKVNLFAQGRAPVLEPLIDDLLAEVWRTGRLRGTSDIARAVAETDLTFVCVGTLRNPDGTQDISAVETVVAKIGEAIAAKTAFHSVVIRSTVLPGTTRGRFLALLEHATGGLAGEAFGLANNPEFTREGSAVADFRNPSRIVIGEIDTRTGDRLASIYGGIQSRIFRTSAEVAETVKYADNSWHALKVVFANEMDALSRVANVDSREVMTIFCADTVLNISPAYLKPGFAFGGPCLPKDVDVLTQWCRSNGLDVPVLAHIAESNEHVIARVCSRILGTGASRIAFLGLAYKAGVGDLRGSPIATLAQRLFKAGCAVRAFDPDVSRGRRLATRHDYTDDALDGLEGLLADDVDELIAWAEMVVVTSRAGQYASALSKLDSSRVVIDLTGQRDVS</sequence>
<dbReference type="InterPro" id="IPR014027">
    <property type="entry name" value="UDP-Glc/GDP-Man_DH_C"/>
</dbReference>
<dbReference type="RefSeq" id="WP_002713405.1">
    <property type="nucleotide sequence ID" value="NZ_KB375281.1"/>
</dbReference>
<evidence type="ECO:0000256" key="4">
    <source>
        <dbReference type="ARBA" id="ARBA00023002"/>
    </source>
</evidence>
<dbReference type="Gene3D" id="1.20.5.170">
    <property type="match status" value="1"/>
</dbReference>
<comment type="caution">
    <text evidence="12">The sequence shown here is derived from an EMBL/GenBank/DDBJ whole genome shotgun (WGS) entry which is preliminary data.</text>
</comment>
<reference evidence="12 13" key="1">
    <citation type="submission" date="2012-04" db="EMBL/GenBank/DDBJ databases">
        <title>The Genome Sequence of Afipia clevelandensis ATCC 49720.</title>
        <authorList>
            <consortium name="The Broad Institute Genome Sequencing Platform"/>
            <person name="Earl A."/>
            <person name="Ward D."/>
            <person name="Feldgarden M."/>
            <person name="Gevers D."/>
            <person name="Huys G."/>
            <person name="Walker B."/>
            <person name="Young S.K."/>
            <person name="Zeng Q."/>
            <person name="Gargeya S."/>
            <person name="Fitzgerald M."/>
            <person name="Haas B."/>
            <person name="Abouelleil A."/>
            <person name="Alvarado L."/>
            <person name="Arachchi H.M."/>
            <person name="Berlin A."/>
            <person name="Chapman S.B."/>
            <person name="Goldberg J."/>
            <person name="Griggs A."/>
            <person name="Gujja S."/>
            <person name="Hansen M."/>
            <person name="Howarth C."/>
            <person name="Imamovic A."/>
            <person name="Larimer J."/>
            <person name="McCowen C."/>
            <person name="Montmayeur A."/>
            <person name="Murphy C."/>
            <person name="Neiman D."/>
            <person name="Pearson M."/>
            <person name="Priest M."/>
            <person name="Roberts A."/>
            <person name="Saif S."/>
            <person name="Shea T."/>
            <person name="Sisk P."/>
            <person name="Sykes S."/>
            <person name="Wortman J."/>
            <person name="Nusbaum C."/>
            <person name="Birren B."/>
        </authorList>
    </citation>
    <scope>NUCLEOTIDE SEQUENCE [LARGE SCALE GENOMIC DNA]</scope>
    <source>
        <strain evidence="12 13">ATCC 49720</strain>
    </source>
</reference>
<keyword evidence="13" id="KW-1185">Reference proteome</keyword>
<dbReference type="GO" id="GO:0000271">
    <property type="term" value="P:polysaccharide biosynthetic process"/>
    <property type="evidence" value="ECO:0007669"/>
    <property type="project" value="InterPro"/>
</dbReference>
<dbReference type="OrthoDB" id="9803238at2"/>
<dbReference type="HOGENOM" id="CLU_023810_1_1_5"/>
<evidence type="ECO:0000313" key="12">
    <source>
        <dbReference type="EMBL" id="EKS35267.1"/>
    </source>
</evidence>
<evidence type="ECO:0000256" key="1">
    <source>
        <dbReference type="ARBA" id="ARBA00004701"/>
    </source>
</evidence>
<dbReference type="InterPro" id="IPR036291">
    <property type="entry name" value="NAD(P)-bd_dom_sf"/>
</dbReference>
<evidence type="ECO:0000256" key="6">
    <source>
        <dbReference type="ARBA" id="ARBA00047473"/>
    </source>
</evidence>
<feature type="binding site" evidence="10">
    <location>
        <position position="35"/>
    </location>
    <ligand>
        <name>NAD(+)</name>
        <dbReference type="ChEBI" id="CHEBI:57540"/>
    </ligand>
</feature>
<gene>
    <name evidence="12" type="ORF">HMPREF9696_02539</name>
</gene>
<proteinExistence type="inferred from homology"/>
<dbReference type="PIRSF" id="PIRSF500134">
    <property type="entry name" value="UDPglc_DH_bac"/>
    <property type="match status" value="1"/>
</dbReference>
<dbReference type="GO" id="GO:0006065">
    <property type="term" value="P:UDP-glucuronate biosynthetic process"/>
    <property type="evidence" value="ECO:0007669"/>
    <property type="project" value="UniProtKB-UniPathway"/>
</dbReference>
<dbReference type="SUPFAM" id="SSF51735">
    <property type="entry name" value="NAD(P)-binding Rossmann-fold domains"/>
    <property type="match status" value="1"/>
</dbReference>
<evidence type="ECO:0000256" key="5">
    <source>
        <dbReference type="ARBA" id="ARBA00023027"/>
    </source>
</evidence>
<feature type="binding site" evidence="10">
    <location>
        <position position="86"/>
    </location>
    <ligand>
        <name>NAD(+)</name>
        <dbReference type="ChEBI" id="CHEBI:57540"/>
    </ligand>
</feature>
<evidence type="ECO:0000259" key="11">
    <source>
        <dbReference type="SMART" id="SM00984"/>
    </source>
</evidence>
<evidence type="ECO:0000313" key="13">
    <source>
        <dbReference type="Proteomes" id="UP000001095"/>
    </source>
</evidence>
<protein>
    <recommendedName>
        <fullName evidence="3 7">UDP-glucose 6-dehydrogenase</fullName>
        <ecNumber evidence="3 7">1.1.1.22</ecNumber>
    </recommendedName>
</protein>